<keyword evidence="2" id="KW-0472">Membrane</keyword>
<evidence type="ECO:0000256" key="4">
    <source>
        <dbReference type="SAM" id="SignalP"/>
    </source>
</evidence>
<gene>
    <name evidence="5" type="ORF">ACFQ3Q_01390</name>
</gene>
<keyword evidence="4" id="KW-0732">Signal</keyword>
<comment type="subcellular location">
    <subcellularLocation>
        <location evidence="1">Cell outer membrane</location>
    </subcellularLocation>
</comment>
<dbReference type="Gene3D" id="2.40.170.20">
    <property type="entry name" value="TonB-dependent receptor, beta-barrel domain"/>
    <property type="match status" value="1"/>
</dbReference>
<dbReference type="Proteomes" id="UP001597131">
    <property type="component" value="Unassembled WGS sequence"/>
</dbReference>
<keyword evidence="3" id="KW-0998">Cell outer membrane</keyword>
<evidence type="ECO:0000313" key="6">
    <source>
        <dbReference type="Proteomes" id="UP001597131"/>
    </source>
</evidence>
<evidence type="ECO:0000256" key="1">
    <source>
        <dbReference type="ARBA" id="ARBA00004442"/>
    </source>
</evidence>
<dbReference type="EMBL" id="JBHTLI010000001">
    <property type="protein sequence ID" value="MFD1094390.1"/>
    <property type="molecule type" value="Genomic_DNA"/>
</dbReference>
<dbReference type="InterPro" id="IPR013784">
    <property type="entry name" value="Carb-bd-like_fold"/>
</dbReference>
<dbReference type="InterPro" id="IPR036942">
    <property type="entry name" value="Beta-barrel_TonB_sf"/>
</dbReference>
<protein>
    <submittedName>
        <fullName evidence="5">Carboxypeptidase regulatory-like domain-containing protein</fullName>
    </submittedName>
</protein>
<dbReference type="InterPro" id="IPR037066">
    <property type="entry name" value="Plug_dom_sf"/>
</dbReference>
<accession>A0ABW3NMT7</accession>
<organism evidence="5 6">
    <name type="scientific">Salegentibacter chungangensis</name>
    <dbReference type="NCBI Taxonomy" id="1335724"/>
    <lineage>
        <taxon>Bacteria</taxon>
        <taxon>Pseudomonadati</taxon>
        <taxon>Bacteroidota</taxon>
        <taxon>Flavobacteriia</taxon>
        <taxon>Flavobacteriales</taxon>
        <taxon>Flavobacteriaceae</taxon>
        <taxon>Salegentibacter</taxon>
    </lineage>
</organism>
<dbReference type="SUPFAM" id="SSF56935">
    <property type="entry name" value="Porins"/>
    <property type="match status" value="1"/>
</dbReference>
<feature type="signal peptide" evidence="4">
    <location>
        <begin position="1"/>
        <end position="19"/>
    </location>
</feature>
<evidence type="ECO:0000256" key="3">
    <source>
        <dbReference type="ARBA" id="ARBA00023237"/>
    </source>
</evidence>
<dbReference type="Pfam" id="PF13620">
    <property type="entry name" value="CarboxypepD_reg"/>
    <property type="match status" value="1"/>
</dbReference>
<dbReference type="RefSeq" id="WP_380742189.1">
    <property type="nucleotide sequence ID" value="NZ_JBHTLI010000001.1"/>
</dbReference>
<feature type="chain" id="PRO_5047226592" evidence="4">
    <location>
        <begin position="20"/>
        <end position="938"/>
    </location>
</feature>
<name>A0ABW3NMT7_9FLAO</name>
<comment type="caution">
    <text evidence="5">The sequence shown here is derived from an EMBL/GenBank/DDBJ whole genome shotgun (WGS) entry which is preliminary data.</text>
</comment>
<evidence type="ECO:0000313" key="5">
    <source>
        <dbReference type="EMBL" id="MFD1094390.1"/>
    </source>
</evidence>
<dbReference type="Gene3D" id="2.170.130.10">
    <property type="entry name" value="TonB-dependent receptor, plug domain"/>
    <property type="match status" value="1"/>
</dbReference>
<dbReference type="SUPFAM" id="SSF49452">
    <property type="entry name" value="Starch-binding domain-like"/>
    <property type="match status" value="1"/>
</dbReference>
<keyword evidence="6" id="KW-1185">Reference proteome</keyword>
<sequence>MKRLLLIFLIASCVSEICAQETAVTGTLVDAASLTPVAGAVITTDNIVIETTSGSDGWFNFSSELLPEGELILVVSKSGFEIQRIPVTLKAGEVKDLDLIYMQPDLENQQMLIGNISLPESDLNKEESGFDNIAGLLQSSRDVFLNAAAYDFSQSFFRPRGLGSEYGSLMINGVEMNKLYNGRPQWANWGGLNDVQRNQIFYMGSAPAQEGFGGIAGTTNIIMRASQYSPGGRISVSAANRSYTGRLMGTYNSGELSGGWYYSVSASRRFAEEAYIDGTLYDANSFFAALEKKLNGRHSLNFAAFYTPNIRGKSSPNTEEVIKLKGYSYNSYWGHQDGEIRNSRLREVKEPVLMLNHFWQPSQRLEINTNLVWQFGEVANTRIDYGGTRLAVLNSQETYLGGGSNPDPAYYQKLPSYFLRLSETPNYEAAYLAQEYFVENGQLDWGALYAANLNGSGNSVYALAEDRTDDTQIQANSILRFLLKENISLNAVFNYRHLKSENFGEIRDLLGGSGFLDIDLFAEAQDGIPVNEIAQSDLQNLNHIAGEGDRYKYNYELFADKADAFAQAQFKYTNFDFYAGLQVGYSTYFRNGLFQNGFYPANSLGKSETLEFTDFGVKAGLTYKLNGRHFLSANMAFVSEAPDLASVFVNSRQNNTTVKGLESEQIRSMDISYNFRSNRIKLRISGYFNEISDATEISYYYADGLSGLGSNNTSAFVQQVLTDVATRNLGLEMGAEIKLTSTISLKAATAIGEYLYSNDPNLYLTSTGFEGPVNYGKAYLRNYHVGNGPERVGQLGFEYRDPKFWWFGASVNYFSHGFADINPLTRTANFGLDWDGLPYQDYDEDIARQLLSQEQFEEYILVNAVGGKSWRLKQNYLGFFVSLNNVLDKVFRSGGFEQPRNANYQKLKEDRERDKPLFGNKYWYGYGTTYFVNMYFRF</sequence>
<proteinExistence type="predicted"/>
<evidence type="ECO:0000256" key="2">
    <source>
        <dbReference type="ARBA" id="ARBA00023136"/>
    </source>
</evidence>
<dbReference type="Gene3D" id="2.60.40.1120">
    <property type="entry name" value="Carboxypeptidase-like, regulatory domain"/>
    <property type="match status" value="1"/>
</dbReference>
<reference evidence="6" key="1">
    <citation type="journal article" date="2019" name="Int. J. Syst. Evol. Microbiol.">
        <title>The Global Catalogue of Microorganisms (GCM) 10K type strain sequencing project: providing services to taxonomists for standard genome sequencing and annotation.</title>
        <authorList>
            <consortium name="The Broad Institute Genomics Platform"/>
            <consortium name="The Broad Institute Genome Sequencing Center for Infectious Disease"/>
            <person name="Wu L."/>
            <person name="Ma J."/>
        </authorList>
    </citation>
    <scope>NUCLEOTIDE SEQUENCE [LARGE SCALE GENOMIC DNA]</scope>
    <source>
        <strain evidence="6">CCUG 64793</strain>
    </source>
</reference>